<reference evidence="2" key="1">
    <citation type="journal article" date="2019" name="Int. J. Syst. Evol. Microbiol.">
        <title>The Global Catalogue of Microorganisms (GCM) 10K type strain sequencing project: providing services to taxonomists for standard genome sequencing and annotation.</title>
        <authorList>
            <consortium name="The Broad Institute Genomics Platform"/>
            <consortium name="The Broad Institute Genome Sequencing Center for Infectious Disease"/>
            <person name="Wu L."/>
            <person name="Ma J."/>
        </authorList>
    </citation>
    <scope>NUCLEOTIDE SEQUENCE [LARGE SCALE GENOMIC DNA]</scope>
    <source>
        <strain evidence="2">CCUG 59858</strain>
    </source>
</reference>
<comment type="caution">
    <text evidence="1">The sequence shown here is derived from an EMBL/GenBank/DDBJ whole genome shotgun (WGS) entry which is preliminary data.</text>
</comment>
<gene>
    <name evidence="1" type="ORF">ACFORL_08495</name>
</gene>
<dbReference type="Pfam" id="PF22752">
    <property type="entry name" value="DUF488-N3i"/>
    <property type="match status" value="1"/>
</dbReference>
<dbReference type="InterPro" id="IPR052552">
    <property type="entry name" value="YeaO-like"/>
</dbReference>
<name>A0ABV8CGL7_9GAMM</name>
<dbReference type="PANTHER" id="PTHR36849:SF1">
    <property type="entry name" value="CYTOPLASMIC PROTEIN"/>
    <property type="match status" value="1"/>
</dbReference>
<proteinExistence type="predicted"/>
<protein>
    <submittedName>
        <fullName evidence="1">DUF488 domain-containing protein</fullName>
    </submittedName>
</protein>
<sequence>MTHDIDDAIKICRIYTPPPRKQGVWILVDRLWPRGIKKESVALDLWLKEIAPSTALRKWFHGDPGVRWEEFVKKYLVELRDKGDLIEQIRDAALHSPVTLFYGAKDTQHNHARIVKAIVLSWPAEPDI</sequence>
<evidence type="ECO:0000313" key="1">
    <source>
        <dbReference type="EMBL" id="MFC3909112.1"/>
    </source>
</evidence>
<keyword evidence="2" id="KW-1185">Reference proteome</keyword>
<organism evidence="1 2">
    <name type="scientific">Legionella dresdenensis</name>
    <dbReference type="NCBI Taxonomy" id="450200"/>
    <lineage>
        <taxon>Bacteria</taxon>
        <taxon>Pseudomonadati</taxon>
        <taxon>Pseudomonadota</taxon>
        <taxon>Gammaproteobacteria</taxon>
        <taxon>Legionellales</taxon>
        <taxon>Legionellaceae</taxon>
        <taxon>Legionella</taxon>
    </lineage>
</organism>
<dbReference type="Proteomes" id="UP001595758">
    <property type="component" value="Unassembled WGS sequence"/>
</dbReference>
<dbReference type="EMBL" id="JBHSAB010000020">
    <property type="protein sequence ID" value="MFC3909112.1"/>
    <property type="molecule type" value="Genomic_DNA"/>
</dbReference>
<dbReference type="PANTHER" id="PTHR36849">
    <property type="entry name" value="CYTOPLASMIC PROTEIN-RELATED"/>
    <property type="match status" value="1"/>
</dbReference>
<evidence type="ECO:0000313" key="2">
    <source>
        <dbReference type="Proteomes" id="UP001595758"/>
    </source>
</evidence>
<dbReference type="RefSeq" id="WP_382343027.1">
    <property type="nucleotide sequence ID" value="NZ_JBHSAB010000020.1"/>
</dbReference>
<accession>A0ABV8CGL7</accession>